<feature type="domain" description="RNase H type-1" evidence="1">
    <location>
        <begin position="55"/>
        <end position="177"/>
    </location>
</feature>
<dbReference type="InterPro" id="IPR036397">
    <property type="entry name" value="RNaseH_sf"/>
</dbReference>
<dbReference type="SUPFAM" id="SSF53098">
    <property type="entry name" value="Ribonuclease H-like"/>
    <property type="match status" value="1"/>
</dbReference>
<evidence type="ECO:0000313" key="3">
    <source>
        <dbReference type="Proteomes" id="UP001280121"/>
    </source>
</evidence>
<reference evidence="2" key="1">
    <citation type="journal article" date="2023" name="Plant J.">
        <title>Genome sequences and population genomics provide insights into the demographic history, inbreeding, and mutation load of two 'living fossil' tree species of Dipteronia.</title>
        <authorList>
            <person name="Feng Y."/>
            <person name="Comes H.P."/>
            <person name="Chen J."/>
            <person name="Zhu S."/>
            <person name="Lu R."/>
            <person name="Zhang X."/>
            <person name="Li P."/>
            <person name="Qiu J."/>
            <person name="Olsen K.M."/>
            <person name="Qiu Y."/>
        </authorList>
    </citation>
    <scope>NUCLEOTIDE SEQUENCE</scope>
    <source>
        <strain evidence="2">KIB01</strain>
    </source>
</reference>
<protein>
    <recommendedName>
        <fullName evidence="1">RNase H type-1 domain-containing protein</fullName>
    </recommendedName>
</protein>
<dbReference type="Gene3D" id="3.30.420.10">
    <property type="entry name" value="Ribonuclease H-like superfamily/Ribonuclease H"/>
    <property type="match status" value="1"/>
</dbReference>
<sequence>MGQQFMEEMYRAVGSSMLYEFKYFVLVERVERCVDSKAKFNVKWIQSAGKDLLFNVDGSSRGSPSDAGIGGVLRDSNGKVLCLFSLFVGVEDSNSAEVMVIHKACFFIAYDQRLSGGKISTISDSKTAISWINGKDFGNIKQVNLILDIRNILQSLIGLSICFMPWGMNSFTDSLAKGGSGRCGYKVV</sequence>
<gene>
    <name evidence="2" type="ORF">Ddye_013657</name>
</gene>
<name>A0AAE0CJV2_9ROSI</name>
<dbReference type="InterPro" id="IPR012337">
    <property type="entry name" value="RNaseH-like_sf"/>
</dbReference>
<dbReference type="InterPro" id="IPR044730">
    <property type="entry name" value="RNase_H-like_dom_plant"/>
</dbReference>
<dbReference type="PANTHER" id="PTHR47723:SF22">
    <property type="entry name" value="RNASE H TYPE-1 DOMAIN-CONTAINING PROTEIN"/>
    <property type="match status" value="1"/>
</dbReference>
<keyword evidence="3" id="KW-1185">Reference proteome</keyword>
<dbReference type="CDD" id="cd06222">
    <property type="entry name" value="RNase_H_like"/>
    <property type="match status" value="1"/>
</dbReference>
<dbReference type="InterPro" id="IPR053151">
    <property type="entry name" value="RNase_H-like"/>
</dbReference>
<accession>A0AAE0CJV2</accession>
<dbReference type="Pfam" id="PF13456">
    <property type="entry name" value="RVT_3"/>
    <property type="match status" value="1"/>
</dbReference>
<dbReference type="InterPro" id="IPR002156">
    <property type="entry name" value="RNaseH_domain"/>
</dbReference>
<dbReference type="PANTHER" id="PTHR47723">
    <property type="entry name" value="OS05G0353850 PROTEIN"/>
    <property type="match status" value="1"/>
</dbReference>
<dbReference type="EMBL" id="JANJYI010000004">
    <property type="protein sequence ID" value="KAK2653801.1"/>
    <property type="molecule type" value="Genomic_DNA"/>
</dbReference>
<proteinExistence type="predicted"/>
<dbReference type="GO" id="GO:0003676">
    <property type="term" value="F:nucleic acid binding"/>
    <property type="evidence" value="ECO:0007669"/>
    <property type="project" value="InterPro"/>
</dbReference>
<evidence type="ECO:0000313" key="2">
    <source>
        <dbReference type="EMBL" id="KAK2653801.1"/>
    </source>
</evidence>
<dbReference type="AlphaFoldDB" id="A0AAE0CJV2"/>
<organism evidence="2 3">
    <name type="scientific">Dipteronia dyeriana</name>
    <dbReference type="NCBI Taxonomy" id="168575"/>
    <lineage>
        <taxon>Eukaryota</taxon>
        <taxon>Viridiplantae</taxon>
        <taxon>Streptophyta</taxon>
        <taxon>Embryophyta</taxon>
        <taxon>Tracheophyta</taxon>
        <taxon>Spermatophyta</taxon>
        <taxon>Magnoliopsida</taxon>
        <taxon>eudicotyledons</taxon>
        <taxon>Gunneridae</taxon>
        <taxon>Pentapetalae</taxon>
        <taxon>rosids</taxon>
        <taxon>malvids</taxon>
        <taxon>Sapindales</taxon>
        <taxon>Sapindaceae</taxon>
        <taxon>Hippocastanoideae</taxon>
        <taxon>Acereae</taxon>
        <taxon>Dipteronia</taxon>
    </lineage>
</organism>
<evidence type="ECO:0000259" key="1">
    <source>
        <dbReference type="Pfam" id="PF13456"/>
    </source>
</evidence>
<dbReference type="Proteomes" id="UP001280121">
    <property type="component" value="Unassembled WGS sequence"/>
</dbReference>
<dbReference type="GO" id="GO:0004523">
    <property type="term" value="F:RNA-DNA hybrid ribonuclease activity"/>
    <property type="evidence" value="ECO:0007669"/>
    <property type="project" value="InterPro"/>
</dbReference>
<comment type="caution">
    <text evidence="2">The sequence shown here is derived from an EMBL/GenBank/DDBJ whole genome shotgun (WGS) entry which is preliminary data.</text>
</comment>